<keyword evidence="2" id="KW-1185">Reference proteome</keyword>
<dbReference type="KEGG" id="cari:FNU76_23245"/>
<dbReference type="OrthoDB" id="3177228at2"/>
<dbReference type="AlphaFoldDB" id="A0A516SLI6"/>
<dbReference type="RefSeq" id="WP_144280409.1">
    <property type="nucleotide sequence ID" value="NZ_CP041730.1"/>
</dbReference>
<dbReference type="Pfam" id="PF02643">
    <property type="entry name" value="DUF192"/>
    <property type="match status" value="1"/>
</dbReference>
<dbReference type="Proteomes" id="UP000317550">
    <property type="component" value="Chromosome"/>
</dbReference>
<sequence>MRCHSAWSGAQRRIERVWLAETATERMQGLLGRPPLGENEAMLLKPCRLVHTLGMAYPLDLVFLDRHGRVRKLVQALRPARLAGCLAAQSTLELAAGRIAALGLVLGDVIELRPA</sequence>
<dbReference type="PANTHER" id="PTHR37953">
    <property type="entry name" value="UPF0127 PROTEIN MJ1496"/>
    <property type="match status" value="1"/>
</dbReference>
<dbReference type="PANTHER" id="PTHR37953:SF1">
    <property type="entry name" value="UPF0127 PROTEIN MJ1496"/>
    <property type="match status" value="1"/>
</dbReference>
<dbReference type="InterPro" id="IPR003795">
    <property type="entry name" value="DUF192"/>
</dbReference>
<organism evidence="1 2">
    <name type="scientific">Chitinimonas arctica</name>
    <dbReference type="NCBI Taxonomy" id="2594795"/>
    <lineage>
        <taxon>Bacteria</taxon>
        <taxon>Pseudomonadati</taxon>
        <taxon>Pseudomonadota</taxon>
        <taxon>Betaproteobacteria</taxon>
        <taxon>Neisseriales</taxon>
        <taxon>Chitinibacteraceae</taxon>
        <taxon>Chitinimonas</taxon>
    </lineage>
</organism>
<evidence type="ECO:0000313" key="2">
    <source>
        <dbReference type="Proteomes" id="UP000317550"/>
    </source>
</evidence>
<dbReference type="EMBL" id="CP041730">
    <property type="protein sequence ID" value="QDQ29027.1"/>
    <property type="molecule type" value="Genomic_DNA"/>
</dbReference>
<accession>A0A516SLI6</accession>
<protein>
    <submittedName>
        <fullName evidence="1">DUF192 domain-containing protein</fullName>
    </submittedName>
</protein>
<proteinExistence type="predicted"/>
<dbReference type="InterPro" id="IPR038695">
    <property type="entry name" value="Saro_0823-like_sf"/>
</dbReference>
<dbReference type="Gene3D" id="2.60.120.1140">
    <property type="entry name" value="Protein of unknown function DUF192"/>
    <property type="match status" value="1"/>
</dbReference>
<gene>
    <name evidence="1" type="ORF">FNU76_23245</name>
</gene>
<reference evidence="2" key="1">
    <citation type="submission" date="2019-07" db="EMBL/GenBank/DDBJ databases">
        <title>Chitinimonas sp. nov., isolated from Ny-Alesund, arctica soil.</title>
        <authorList>
            <person name="Xu Q."/>
            <person name="Peng F."/>
        </authorList>
    </citation>
    <scope>NUCLEOTIDE SEQUENCE [LARGE SCALE GENOMIC DNA]</scope>
    <source>
        <strain evidence="2">R3-44</strain>
    </source>
</reference>
<name>A0A516SLI6_9NEIS</name>
<evidence type="ECO:0000313" key="1">
    <source>
        <dbReference type="EMBL" id="QDQ29027.1"/>
    </source>
</evidence>